<dbReference type="GO" id="GO:0016020">
    <property type="term" value="C:membrane"/>
    <property type="evidence" value="ECO:0007669"/>
    <property type="project" value="UniProtKB-SubCell"/>
</dbReference>
<evidence type="ECO:0000256" key="6">
    <source>
        <dbReference type="SAM" id="Phobius"/>
    </source>
</evidence>
<organism evidence="7 8">
    <name type="scientific">Candolleomyces eurysporus</name>
    <dbReference type="NCBI Taxonomy" id="2828524"/>
    <lineage>
        <taxon>Eukaryota</taxon>
        <taxon>Fungi</taxon>
        <taxon>Dikarya</taxon>
        <taxon>Basidiomycota</taxon>
        <taxon>Agaricomycotina</taxon>
        <taxon>Agaricomycetes</taxon>
        <taxon>Agaricomycetidae</taxon>
        <taxon>Agaricales</taxon>
        <taxon>Agaricineae</taxon>
        <taxon>Psathyrellaceae</taxon>
        <taxon>Candolleomyces</taxon>
    </lineage>
</organism>
<evidence type="ECO:0000256" key="2">
    <source>
        <dbReference type="ARBA" id="ARBA00022692"/>
    </source>
</evidence>
<evidence type="ECO:0000313" key="8">
    <source>
        <dbReference type="Proteomes" id="UP001140091"/>
    </source>
</evidence>
<keyword evidence="2 6" id="KW-0812">Transmembrane</keyword>
<proteinExistence type="predicted"/>
<feature type="compositionally biased region" description="Basic and acidic residues" evidence="5">
    <location>
        <begin position="624"/>
        <end position="641"/>
    </location>
</feature>
<feature type="compositionally biased region" description="Basic and acidic residues" evidence="5">
    <location>
        <begin position="654"/>
        <end position="694"/>
    </location>
</feature>
<name>A0A9W8JH25_9AGAR</name>
<dbReference type="AlphaFoldDB" id="A0A9W8JH25"/>
<dbReference type="SMART" id="SM01417">
    <property type="entry name" value="Solute_trans_a"/>
    <property type="match status" value="1"/>
</dbReference>
<dbReference type="Proteomes" id="UP001140091">
    <property type="component" value="Unassembled WGS sequence"/>
</dbReference>
<comment type="subcellular location">
    <subcellularLocation>
        <location evidence="1">Membrane</location>
        <topology evidence="1">Multi-pass membrane protein</topology>
    </subcellularLocation>
</comment>
<evidence type="ECO:0000256" key="1">
    <source>
        <dbReference type="ARBA" id="ARBA00004141"/>
    </source>
</evidence>
<accession>A0A9W8JH25</accession>
<dbReference type="Pfam" id="PF03619">
    <property type="entry name" value="Solute_trans_a"/>
    <property type="match status" value="1"/>
</dbReference>
<gene>
    <name evidence="7" type="ORF">H1R20_g6378</name>
</gene>
<protein>
    <recommendedName>
        <fullName evidence="9">DUF300-domain-containing protein</fullName>
    </recommendedName>
</protein>
<dbReference type="EMBL" id="JANBPK010000823">
    <property type="protein sequence ID" value="KAJ2930715.1"/>
    <property type="molecule type" value="Genomic_DNA"/>
</dbReference>
<keyword evidence="8" id="KW-1185">Reference proteome</keyword>
<feature type="transmembrane region" description="Helical" evidence="6">
    <location>
        <begin position="219"/>
        <end position="239"/>
    </location>
</feature>
<feature type="transmembrane region" description="Helical" evidence="6">
    <location>
        <begin position="48"/>
        <end position="69"/>
    </location>
</feature>
<evidence type="ECO:0000256" key="3">
    <source>
        <dbReference type="ARBA" id="ARBA00022989"/>
    </source>
</evidence>
<sequence length="756" mass="84580">MNLTEGSKLPTPIILLAGISTIVAVVVSAWSIYLQLKNYRKPSLQRMVVRIMVMVPIYGISSLVSLHSVEAAFVIDAIRDIYEAFVIYCFFVLLLTYLGGERSLLIMLHGRPPKEPIFPLNIFKSEIDVSDPYTFLFLKRGILQYVQIKPLLAAATLITKACGKYNEGDFRANSGYLYISIIYNLSICTSLYCLAMFWACVSDDLKPFRPVPKFLCVKGILFFSFWQSVGISILVAANVITKLGPYTDPEHVSTGWNNLFICVEMPLFAFAHMFAFSYKDYIDPHHTFVARMPFYYGFRDAFGLKDVVEDSKATLRGEGMDYREFEPAEGLMHQGVGRDRRMRAGLRYSRGGQKKYWLPKADTNRDSGLLGQAVSKIAPDQESVHAPLLSRQAQSVVHLAPDMMQDRDDEPSFWGDPEVEDGYDLPFGDIDEADEELFDHSKRYLFGDYNYPCIDVSTESARRTMWVEEERVLRDERGAWFSPIRGAKGQEAIRSRDAPAWQGYGAVGTSQPPRPTIQSSDEIREVPGSRVIDHDQEREERAAALTSREGGVALKWTKKNQASAASSSSSRPSPRMRSSALNRADSSSSAGSSSSKLRSPPALGSRSNSRSSPLPPDAVDLVVEDPHATEERAMDRRKAEPASRAPGLRKVYRRGFEAEASDGHKVKGEVEVEDPSHHDRRRVDAAEKIIHTIGDDGDDDGSEEREHSHVSSPWDTVSRSPEEAVVVTAEPPPMHARVEAYKFEDIPGSSEHNPWA</sequence>
<evidence type="ECO:0008006" key="9">
    <source>
        <dbReference type="Google" id="ProtNLM"/>
    </source>
</evidence>
<evidence type="ECO:0000256" key="4">
    <source>
        <dbReference type="ARBA" id="ARBA00023136"/>
    </source>
</evidence>
<dbReference type="OrthoDB" id="5348404at2759"/>
<reference evidence="7" key="1">
    <citation type="submission" date="2022-06" db="EMBL/GenBank/DDBJ databases">
        <title>Genome Sequence of Candolleomyces eurysporus.</title>
        <authorList>
            <person name="Buettner E."/>
        </authorList>
    </citation>
    <scope>NUCLEOTIDE SEQUENCE</scope>
    <source>
        <strain evidence="7">VTCC 930004</strain>
    </source>
</reference>
<feature type="non-terminal residue" evidence="7">
    <location>
        <position position="756"/>
    </location>
</feature>
<feature type="transmembrane region" description="Helical" evidence="6">
    <location>
        <begin position="259"/>
        <end position="278"/>
    </location>
</feature>
<evidence type="ECO:0000313" key="7">
    <source>
        <dbReference type="EMBL" id="KAJ2930715.1"/>
    </source>
</evidence>
<feature type="region of interest" description="Disordered" evidence="5">
    <location>
        <begin position="502"/>
        <end position="722"/>
    </location>
</feature>
<evidence type="ECO:0000256" key="5">
    <source>
        <dbReference type="SAM" id="MobiDB-lite"/>
    </source>
</evidence>
<keyword evidence="4 6" id="KW-0472">Membrane</keyword>
<feature type="transmembrane region" description="Helical" evidence="6">
    <location>
        <begin position="12"/>
        <end position="36"/>
    </location>
</feature>
<feature type="transmembrane region" description="Helical" evidence="6">
    <location>
        <begin position="176"/>
        <end position="199"/>
    </location>
</feature>
<feature type="compositionally biased region" description="Polar residues" evidence="5">
    <location>
        <begin position="508"/>
        <end position="520"/>
    </location>
</feature>
<feature type="transmembrane region" description="Helical" evidence="6">
    <location>
        <begin position="81"/>
        <end position="100"/>
    </location>
</feature>
<dbReference type="InterPro" id="IPR005178">
    <property type="entry name" value="Ostalpha/TMEM184C"/>
</dbReference>
<dbReference type="PANTHER" id="PTHR23423">
    <property type="entry name" value="ORGANIC SOLUTE TRANSPORTER-RELATED"/>
    <property type="match status" value="1"/>
</dbReference>
<feature type="compositionally biased region" description="Basic and acidic residues" evidence="5">
    <location>
        <begin position="521"/>
        <end position="542"/>
    </location>
</feature>
<feature type="compositionally biased region" description="Polar residues" evidence="5">
    <location>
        <begin position="710"/>
        <end position="719"/>
    </location>
</feature>
<feature type="compositionally biased region" description="Low complexity" evidence="5">
    <location>
        <begin position="562"/>
        <end position="595"/>
    </location>
</feature>
<comment type="caution">
    <text evidence="7">The sequence shown here is derived from an EMBL/GenBank/DDBJ whole genome shotgun (WGS) entry which is preliminary data.</text>
</comment>
<keyword evidence="3 6" id="KW-1133">Transmembrane helix</keyword>